<dbReference type="EMBL" id="NEXN01000016">
    <property type="protein sequence ID" value="PSO05219.1"/>
    <property type="molecule type" value="Genomic_DNA"/>
</dbReference>
<keyword evidence="2" id="KW-0645">Protease</keyword>
<dbReference type="InterPro" id="IPR036059">
    <property type="entry name" value="TldD/PmbA_sf"/>
</dbReference>
<proteinExistence type="inferred from homology"/>
<evidence type="ECO:0000259" key="6">
    <source>
        <dbReference type="Pfam" id="PF19289"/>
    </source>
</evidence>
<evidence type="ECO:0000256" key="4">
    <source>
        <dbReference type="ARBA" id="ARBA00023049"/>
    </source>
</evidence>
<feature type="domain" description="Metalloprotease TldD/E central" evidence="7">
    <location>
        <begin position="113"/>
        <end position="218"/>
    </location>
</feature>
<gene>
    <name evidence="8" type="ORF">B9Q12_00920</name>
</gene>
<organism evidence="8 9">
    <name type="scientific">Candidatus Marsarchaeota G2 archaeon ECH_B_SAG-G06</name>
    <dbReference type="NCBI Taxonomy" id="1978166"/>
    <lineage>
        <taxon>Archaea</taxon>
        <taxon>Candidatus Marsarchaeota</taxon>
        <taxon>Candidatus Marsarchaeota group 2</taxon>
    </lineage>
</organism>
<dbReference type="PANTHER" id="PTHR30624">
    <property type="entry name" value="UNCHARACTERIZED PROTEIN TLDD AND PMBA"/>
    <property type="match status" value="1"/>
</dbReference>
<dbReference type="PANTHER" id="PTHR30624:SF11">
    <property type="entry name" value="ZINC-DEPENDENT PROTEASE, TLDD_PMBA FAMILY"/>
    <property type="match status" value="1"/>
</dbReference>
<dbReference type="InterPro" id="IPR002510">
    <property type="entry name" value="Metalloprtase-TldD/E_N"/>
</dbReference>
<protein>
    <recommendedName>
        <fullName evidence="10">TldD/PmbA family protein</fullName>
    </recommendedName>
</protein>
<feature type="domain" description="Metalloprotease TldD/E N-terminal" evidence="5">
    <location>
        <begin position="20"/>
        <end position="82"/>
    </location>
</feature>
<dbReference type="InterPro" id="IPR035068">
    <property type="entry name" value="TldD/PmbA_N"/>
</dbReference>
<dbReference type="GO" id="GO:0005829">
    <property type="term" value="C:cytosol"/>
    <property type="evidence" value="ECO:0007669"/>
    <property type="project" value="TreeGrafter"/>
</dbReference>
<dbReference type="InterPro" id="IPR045569">
    <property type="entry name" value="Metalloprtase-TldD/E_C"/>
</dbReference>
<dbReference type="InterPro" id="IPR045570">
    <property type="entry name" value="Metalloprtase-TldD/E_cen_dom"/>
</dbReference>
<dbReference type="InterPro" id="IPR051463">
    <property type="entry name" value="Peptidase_U62_metallo"/>
</dbReference>
<dbReference type="AlphaFoldDB" id="A0A2R6C2V1"/>
<dbReference type="PIRSF" id="PIRSF004919">
    <property type="entry name" value="TldD"/>
    <property type="match status" value="1"/>
</dbReference>
<dbReference type="Pfam" id="PF19289">
    <property type="entry name" value="PmbA_TldD_3rd"/>
    <property type="match status" value="1"/>
</dbReference>
<evidence type="ECO:0000313" key="8">
    <source>
        <dbReference type="EMBL" id="PSO05219.1"/>
    </source>
</evidence>
<accession>A0A2R6C2V1</accession>
<comment type="similarity">
    <text evidence="1">Belongs to the peptidase U62 family.</text>
</comment>
<dbReference type="Proteomes" id="UP000240582">
    <property type="component" value="Unassembled WGS sequence"/>
</dbReference>
<dbReference type="Gene3D" id="3.30.2290.10">
    <property type="entry name" value="PmbA/TldD superfamily"/>
    <property type="match status" value="1"/>
</dbReference>
<keyword evidence="4" id="KW-0482">Metalloprotease</keyword>
<evidence type="ECO:0000259" key="5">
    <source>
        <dbReference type="Pfam" id="PF01523"/>
    </source>
</evidence>
<evidence type="ECO:0000256" key="3">
    <source>
        <dbReference type="ARBA" id="ARBA00022801"/>
    </source>
</evidence>
<name>A0A2R6C2V1_9ARCH</name>
<dbReference type="Pfam" id="PF01523">
    <property type="entry name" value="PmbA_TldD_1st"/>
    <property type="match status" value="1"/>
</dbReference>
<dbReference type="SUPFAM" id="SSF111283">
    <property type="entry name" value="Putative modulator of DNA gyrase, PmbA/TldD"/>
    <property type="match status" value="1"/>
</dbReference>
<comment type="caution">
    <text evidence="8">The sequence shown here is derived from an EMBL/GenBank/DDBJ whole genome shotgun (WGS) entry which is preliminary data.</text>
</comment>
<evidence type="ECO:0000259" key="7">
    <source>
        <dbReference type="Pfam" id="PF19290"/>
    </source>
</evidence>
<reference evidence="8 9" key="1">
    <citation type="submission" date="2017-04" db="EMBL/GenBank/DDBJ databases">
        <title>Novel microbial lineages endemic to geothermal iron-oxide mats fill important gaps in the evolutionary history of Archaea.</title>
        <authorList>
            <person name="Jay Z.J."/>
            <person name="Beam J.P."/>
            <person name="Dlakic M."/>
            <person name="Rusch D.B."/>
            <person name="Kozubal M.A."/>
            <person name="Inskeep W.P."/>
        </authorList>
    </citation>
    <scope>NUCLEOTIDE SEQUENCE [LARGE SCALE GENOMIC DNA]</scope>
    <source>
        <strain evidence="8">ECH_B_SAG-G06</strain>
    </source>
</reference>
<keyword evidence="3" id="KW-0378">Hydrolase</keyword>
<dbReference type="InterPro" id="IPR025502">
    <property type="entry name" value="TldD"/>
</dbReference>
<dbReference type="GO" id="GO:0008237">
    <property type="term" value="F:metallopeptidase activity"/>
    <property type="evidence" value="ECO:0007669"/>
    <property type="project" value="UniProtKB-KW"/>
</dbReference>
<sequence>MSELCFYALDVAQKTGASACDVRFEEAFSGFLLFVNGSFEAPAFSSWSGVGVRAFVHGFPSFSSTSRLDKESVSAIAQRATKYAKVFSQKSKPKSVTLPQTNATFLVKEKKRVEEPDFDDLKETIKLAYQELKSSLKKATLLQCFISVSWSKSHRTLVNSEGAYVNYTIPRVGEVAVFTLKRDDGLSLQKFHQREQEGGFELFQAAKFVESIKQQAIELENVLFNGKQADEGVTNIVLSPELTGLVSHESVGHPLEADRVLGREGVQAGESYASAQSIGVQIGAHNLNISDDPTIERSNGYYLIDDEGVPAQKRRLIENGRINEFLLGLEPAAVLGLKSNGSSRCSSYDREPIPRMSNTFFEPGDRTFDELIEEAKEGVYFKSFREWNIDDRRTNQRYVALVAYKIKNGEVSEPLLMPVLEVTTFKLLSSFVGGSKDFELYSGTCGKGDPGQPLPVSMGGPHTLFKGIKVGRR</sequence>
<evidence type="ECO:0000313" key="9">
    <source>
        <dbReference type="Proteomes" id="UP000240582"/>
    </source>
</evidence>
<evidence type="ECO:0000256" key="1">
    <source>
        <dbReference type="ARBA" id="ARBA00005836"/>
    </source>
</evidence>
<evidence type="ECO:0008006" key="10">
    <source>
        <dbReference type="Google" id="ProtNLM"/>
    </source>
</evidence>
<feature type="domain" description="Metalloprotease TldD/E C-terminal" evidence="6">
    <location>
        <begin position="232"/>
        <end position="471"/>
    </location>
</feature>
<dbReference type="Pfam" id="PF19290">
    <property type="entry name" value="PmbA_TldD_2nd"/>
    <property type="match status" value="1"/>
</dbReference>
<dbReference type="GO" id="GO:0006508">
    <property type="term" value="P:proteolysis"/>
    <property type="evidence" value="ECO:0007669"/>
    <property type="project" value="UniProtKB-KW"/>
</dbReference>
<evidence type="ECO:0000256" key="2">
    <source>
        <dbReference type="ARBA" id="ARBA00022670"/>
    </source>
</evidence>